<comment type="subcellular location">
    <subcellularLocation>
        <location evidence="1">Membrane</location>
        <topology evidence="1">Multi-pass membrane protein</topology>
    </subcellularLocation>
</comment>
<gene>
    <name evidence="7" type="ORF">CYMTET_47545</name>
</gene>
<feature type="transmembrane region" description="Helical" evidence="6">
    <location>
        <begin position="453"/>
        <end position="471"/>
    </location>
</feature>
<feature type="compositionally biased region" description="Pro residues" evidence="5">
    <location>
        <begin position="312"/>
        <end position="322"/>
    </location>
</feature>
<evidence type="ECO:0000256" key="5">
    <source>
        <dbReference type="SAM" id="MobiDB-lite"/>
    </source>
</evidence>
<dbReference type="GO" id="GO:0016020">
    <property type="term" value="C:membrane"/>
    <property type="evidence" value="ECO:0007669"/>
    <property type="project" value="UniProtKB-SubCell"/>
</dbReference>
<keyword evidence="4 6" id="KW-0472">Membrane</keyword>
<organism evidence="7 8">
    <name type="scientific">Cymbomonas tetramitiformis</name>
    <dbReference type="NCBI Taxonomy" id="36881"/>
    <lineage>
        <taxon>Eukaryota</taxon>
        <taxon>Viridiplantae</taxon>
        <taxon>Chlorophyta</taxon>
        <taxon>Pyramimonadophyceae</taxon>
        <taxon>Pyramimonadales</taxon>
        <taxon>Pyramimonadaceae</taxon>
        <taxon>Cymbomonas</taxon>
    </lineage>
</organism>
<feature type="transmembrane region" description="Helical" evidence="6">
    <location>
        <begin position="417"/>
        <end position="441"/>
    </location>
</feature>
<dbReference type="Proteomes" id="UP001190700">
    <property type="component" value="Unassembled WGS sequence"/>
</dbReference>
<evidence type="ECO:0000313" key="8">
    <source>
        <dbReference type="Proteomes" id="UP001190700"/>
    </source>
</evidence>
<feature type="compositionally biased region" description="Low complexity" evidence="5">
    <location>
        <begin position="273"/>
        <end position="283"/>
    </location>
</feature>
<sequence>MHGGFTISIFEEPDTALLVLGALLIYVACTGVVGACSSSKRVLLGYHLLVLGLLTALIYAATMMYLYREQAEAMVHVYWNRVSETLSTDDRLSSYSEEQTVHAARRMLGTAGALIVTSGALLLVALWASSMIMGWKYTLKRIGSSANFVGFVCGILLLISSYMVATSTYNVEDAITTDVRVQFTHSKTELPLLAIDFMEILKISPENMFRNLTRRAPPGISDPMTPQHIVPATGAPLATFQTANPAMAMVTVSPTSVPTASPVASPSTPPTNSPNTAPSLSPTVNPTPSPSAPPTEVQASNPGRKLYAVPPSGAPPPTPPGSPAWQPEPLLVGWTWPATALWVGAIKRSDPSPEMTLVEFSISFSGLNVTTILHPMGGNTTFAMTLSEQVATAAGVEVIHVLAMDVRIGARHPIGGAWAGALLAAAGAFTSLTSAAGFIGLTSGEVRALQCHLCMTLLAMLSLLLGVMVVINEADTSTDWVQAHWRTIQVRFPSEALLSLVAQDCTWPDLML</sequence>
<comment type="caution">
    <text evidence="7">The sequence shown here is derived from an EMBL/GenBank/DDBJ whole genome shotgun (WGS) entry which is preliminary data.</text>
</comment>
<name>A0AAE0EWH7_9CHLO</name>
<keyword evidence="3 6" id="KW-1133">Transmembrane helix</keyword>
<dbReference type="InterPro" id="IPR018499">
    <property type="entry name" value="Tetraspanin/Peripherin"/>
</dbReference>
<proteinExistence type="predicted"/>
<protein>
    <submittedName>
        <fullName evidence="7">Uncharacterized protein</fullName>
    </submittedName>
</protein>
<dbReference type="AlphaFoldDB" id="A0AAE0EWH7"/>
<evidence type="ECO:0000256" key="3">
    <source>
        <dbReference type="ARBA" id="ARBA00022989"/>
    </source>
</evidence>
<keyword evidence="8" id="KW-1185">Reference proteome</keyword>
<evidence type="ECO:0000256" key="4">
    <source>
        <dbReference type="ARBA" id="ARBA00023136"/>
    </source>
</evidence>
<evidence type="ECO:0000256" key="1">
    <source>
        <dbReference type="ARBA" id="ARBA00004141"/>
    </source>
</evidence>
<dbReference type="EMBL" id="LGRX02033119">
    <property type="protein sequence ID" value="KAK3242784.1"/>
    <property type="molecule type" value="Genomic_DNA"/>
</dbReference>
<dbReference type="Pfam" id="PF00335">
    <property type="entry name" value="Tetraspanin"/>
    <property type="match status" value="1"/>
</dbReference>
<feature type="transmembrane region" description="Helical" evidence="6">
    <location>
        <begin position="15"/>
        <end position="36"/>
    </location>
</feature>
<feature type="region of interest" description="Disordered" evidence="5">
    <location>
        <begin position="256"/>
        <end position="326"/>
    </location>
</feature>
<accession>A0AAE0EWH7</accession>
<evidence type="ECO:0000256" key="2">
    <source>
        <dbReference type="ARBA" id="ARBA00022692"/>
    </source>
</evidence>
<reference evidence="7 8" key="1">
    <citation type="journal article" date="2015" name="Genome Biol. Evol.">
        <title>Comparative Genomics of a Bacterivorous Green Alga Reveals Evolutionary Causalities and Consequences of Phago-Mixotrophic Mode of Nutrition.</title>
        <authorList>
            <person name="Burns J.A."/>
            <person name="Paasch A."/>
            <person name="Narechania A."/>
            <person name="Kim E."/>
        </authorList>
    </citation>
    <scope>NUCLEOTIDE SEQUENCE [LARGE SCALE GENOMIC DNA]</scope>
    <source>
        <strain evidence="7 8">PLY_AMNH</strain>
    </source>
</reference>
<feature type="compositionally biased region" description="Low complexity" evidence="5">
    <location>
        <begin position="256"/>
        <end position="266"/>
    </location>
</feature>
<evidence type="ECO:0000256" key="6">
    <source>
        <dbReference type="SAM" id="Phobius"/>
    </source>
</evidence>
<evidence type="ECO:0000313" key="7">
    <source>
        <dbReference type="EMBL" id="KAK3242784.1"/>
    </source>
</evidence>
<feature type="transmembrane region" description="Helical" evidence="6">
    <location>
        <begin position="111"/>
        <end position="134"/>
    </location>
</feature>
<keyword evidence="2 6" id="KW-0812">Transmembrane</keyword>
<feature type="transmembrane region" description="Helical" evidence="6">
    <location>
        <begin position="48"/>
        <end position="67"/>
    </location>
</feature>
<feature type="transmembrane region" description="Helical" evidence="6">
    <location>
        <begin position="146"/>
        <end position="165"/>
    </location>
</feature>